<sequence length="148" mass="16173">MDNASVNDVLARKLAQLLLKRYQVSFAPENAQIHCVAHVVNLIVQKILSNVLDIDDPALADYYELYNKHLPIHYDLADDEDLKQWETEGSTSDSVGNQDEEDANASDIEDELGGELQDFVSGNFGNGSKAAVDKASPVTCASHPETAL</sequence>
<protein>
    <submittedName>
        <fullName evidence="2">Uncharacterized protein</fullName>
    </submittedName>
</protein>
<proteinExistence type="predicted"/>
<dbReference type="Proteomes" id="UP000292082">
    <property type="component" value="Unassembled WGS sequence"/>
</dbReference>
<organism evidence="2 3">
    <name type="scientific">Dichomitus squalens</name>
    <dbReference type="NCBI Taxonomy" id="114155"/>
    <lineage>
        <taxon>Eukaryota</taxon>
        <taxon>Fungi</taxon>
        <taxon>Dikarya</taxon>
        <taxon>Basidiomycota</taxon>
        <taxon>Agaricomycotina</taxon>
        <taxon>Agaricomycetes</taxon>
        <taxon>Polyporales</taxon>
        <taxon>Polyporaceae</taxon>
        <taxon>Dichomitus</taxon>
    </lineage>
</organism>
<accession>A0A4Q9Q0M2</accession>
<feature type="compositionally biased region" description="Polar residues" evidence="1">
    <location>
        <begin position="87"/>
        <end position="97"/>
    </location>
</feature>
<gene>
    <name evidence="2" type="ORF">BD310DRAFT_966638</name>
</gene>
<evidence type="ECO:0000313" key="3">
    <source>
        <dbReference type="Proteomes" id="UP000292082"/>
    </source>
</evidence>
<evidence type="ECO:0000256" key="1">
    <source>
        <dbReference type="SAM" id="MobiDB-lite"/>
    </source>
</evidence>
<feature type="compositionally biased region" description="Acidic residues" evidence="1">
    <location>
        <begin position="98"/>
        <end position="112"/>
    </location>
</feature>
<name>A0A4Q9Q0M2_9APHY</name>
<dbReference type="EMBL" id="ML145107">
    <property type="protein sequence ID" value="TBU60094.1"/>
    <property type="molecule type" value="Genomic_DNA"/>
</dbReference>
<feature type="region of interest" description="Disordered" evidence="1">
    <location>
        <begin position="128"/>
        <end position="148"/>
    </location>
</feature>
<feature type="region of interest" description="Disordered" evidence="1">
    <location>
        <begin position="83"/>
        <end position="112"/>
    </location>
</feature>
<dbReference type="AlphaFoldDB" id="A0A4Q9Q0M2"/>
<keyword evidence="3" id="KW-1185">Reference proteome</keyword>
<reference evidence="2 3" key="1">
    <citation type="submission" date="2019-01" db="EMBL/GenBank/DDBJ databases">
        <title>Draft genome sequences of three monokaryotic isolates of the white-rot basidiomycete fungus Dichomitus squalens.</title>
        <authorList>
            <consortium name="DOE Joint Genome Institute"/>
            <person name="Lopez S.C."/>
            <person name="Andreopoulos B."/>
            <person name="Pangilinan J."/>
            <person name="Lipzen A."/>
            <person name="Riley R."/>
            <person name="Ahrendt S."/>
            <person name="Ng V."/>
            <person name="Barry K."/>
            <person name="Daum C."/>
            <person name="Grigoriev I.V."/>
            <person name="Hilden K.S."/>
            <person name="Makela M.R."/>
            <person name="de Vries R.P."/>
        </authorList>
    </citation>
    <scope>NUCLEOTIDE SEQUENCE [LARGE SCALE GENOMIC DNA]</scope>
    <source>
        <strain evidence="2 3">CBS 464.89</strain>
    </source>
</reference>
<evidence type="ECO:0000313" key="2">
    <source>
        <dbReference type="EMBL" id="TBU60094.1"/>
    </source>
</evidence>